<gene>
    <name evidence="1" type="ORF">Vadar_028442</name>
</gene>
<keyword evidence="2" id="KW-1185">Reference proteome</keyword>
<name>A0ACB7YYW5_9ERIC</name>
<proteinExistence type="predicted"/>
<evidence type="ECO:0000313" key="2">
    <source>
        <dbReference type="Proteomes" id="UP000828048"/>
    </source>
</evidence>
<protein>
    <submittedName>
        <fullName evidence="1">Uncharacterized protein</fullName>
    </submittedName>
</protein>
<organism evidence="1 2">
    <name type="scientific">Vaccinium darrowii</name>
    <dbReference type="NCBI Taxonomy" id="229202"/>
    <lineage>
        <taxon>Eukaryota</taxon>
        <taxon>Viridiplantae</taxon>
        <taxon>Streptophyta</taxon>
        <taxon>Embryophyta</taxon>
        <taxon>Tracheophyta</taxon>
        <taxon>Spermatophyta</taxon>
        <taxon>Magnoliopsida</taxon>
        <taxon>eudicotyledons</taxon>
        <taxon>Gunneridae</taxon>
        <taxon>Pentapetalae</taxon>
        <taxon>asterids</taxon>
        <taxon>Ericales</taxon>
        <taxon>Ericaceae</taxon>
        <taxon>Vaccinioideae</taxon>
        <taxon>Vaccinieae</taxon>
        <taxon>Vaccinium</taxon>
    </lineage>
</organism>
<evidence type="ECO:0000313" key="1">
    <source>
        <dbReference type="EMBL" id="KAH7858827.1"/>
    </source>
</evidence>
<accession>A0ACB7YYW5</accession>
<dbReference type="Proteomes" id="UP000828048">
    <property type="component" value="Chromosome 3"/>
</dbReference>
<reference evidence="1 2" key="1">
    <citation type="journal article" date="2021" name="Hortic Res">
        <title>High-quality reference genome and annotation aids understanding of berry development for evergreen blueberry (Vaccinium darrowii).</title>
        <authorList>
            <person name="Yu J."/>
            <person name="Hulse-Kemp A.M."/>
            <person name="Babiker E."/>
            <person name="Staton M."/>
        </authorList>
    </citation>
    <scope>NUCLEOTIDE SEQUENCE [LARGE SCALE GENOMIC DNA]</scope>
    <source>
        <strain evidence="2">cv. NJ 8807/NJ 8810</strain>
        <tissue evidence="1">Young leaf</tissue>
    </source>
</reference>
<dbReference type="EMBL" id="CM037153">
    <property type="protein sequence ID" value="KAH7858827.1"/>
    <property type="molecule type" value="Genomic_DNA"/>
</dbReference>
<comment type="caution">
    <text evidence="1">The sequence shown here is derived from an EMBL/GenBank/DDBJ whole genome shotgun (WGS) entry which is preliminary data.</text>
</comment>
<sequence>MKEMCEVGMACYAKKPDDQTQLVWSLFERLARNGDGKVSIQEYLDFAEEIGFSRYLTPNLFKLHHKNDDNTLDFEERFTLSYMIKLHGIVLCDGCGSHILGLYFICDNTPAVVKSHSKSKELEEGIRGFETGVRLAKIVHDVAVAHPAAVDAVLDVAINCTTM</sequence>